<organism evidence="5 6">
    <name type="scientific">Peribacillus loiseleuriae</name>
    <dbReference type="NCBI Taxonomy" id="1679170"/>
    <lineage>
        <taxon>Bacteria</taxon>
        <taxon>Bacillati</taxon>
        <taxon>Bacillota</taxon>
        <taxon>Bacilli</taxon>
        <taxon>Bacillales</taxon>
        <taxon>Bacillaceae</taxon>
        <taxon>Peribacillus</taxon>
    </lineage>
</organism>
<evidence type="ECO:0000313" key="6">
    <source>
        <dbReference type="Proteomes" id="UP000037146"/>
    </source>
</evidence>
<dbReference type="STRING" id="1679170.AC625_00990"/>
<dbReference type="InterPro" id="IPR027417">
    <property type="entry name" value="P-loop_NTPase"/>
</dbReference>
<gene>
    <name evidence="5" type="ORF">AC625_00990</name>
</gene>
<dbReference type="Pfam" id="PF17912">
    <property type="entry name" value="OB_MalK"/>
    <property type="match status" value="1"/>
</dbReference>
<dbReference type="GO" id="GO:0008643">
    <property type="term" value="P:carbohydrate transport"/>
    <property type="evidence" value="ECO:0007669"/>
    <property type="project" value="InterPro"/>
</dbReference>
<evidence type="ECO:0000259" key="4">
    <source>
        <dbReference type="PROSITE" id="PS50893"/>
    </source>
</evidence>
<evidence type="ECO:0000256" key="1">
    <source>
        <dbReference type="ARBA" id="ARBA00022448"/>
    </source>
</evidence>
<dbReference type="GO" id="GO:0140359">
    <property type="term" value="F:ABC-type transporter activity"/>
    <property type="evidence" value="ECO:0007669"/>
    <property type="project" value="InterPro"/>
</dbReference>
<dbReference type="Gene3D" id="2.40.50.100">
    <property type="match status" value="1"/>
</dbReference>
<dbReference type="OrthoDB" id="9790614at2"/>
<keyword evidence="6" id="KW-1185">Reference proteome</keyword>
<dbReference type="InterPro" id="IPR047641">
    <property type="entry name" value="ABC_transpr_MalK/UgpC-like"/>
</dbReference>
<comment type="caution">
    <text evidence="5">The sequence shown here is derived from an EMBL/GenBank/DDBJ whole genome shotgun (WGS) entry which is preliminary data.</text>
</comment>
<dbReference type="PROSITE" id="PS50893">
    <property type="entry name" value="ABC_TRANSPORTER_2"/>
    <property type="match status" value="1"/>
</dbReference>
<feature type="domain" description="ABC transporter" evidence="4">
    <location>
        <begin position="3"/>
        <end position="233"/>
    </location>
</feature>
<dbReference type="GO" id="GO:0055052">
    <property type="term" value="C:ATP-binding cassette (ABC) transporter complex, substrate-binding subunit-containing"/>
    <property type="evidence" value="ECO:0007669"/>
    <property type="project" value="TreeGrafter"/>
</dbReference>
<dbReference type="InterPro" id="IPR015855">
    <property type="entry name" value="ABC_transpr_MalK-like"/>
</dbReference>
<evidence type="ECO:0000256" key="3">
    <source>
        <dbReference type="ARBA" id="ARBA00022840"/>
    </source>
</evidence>
<reference evidence="6" key="1">
    <citation type="submission" date="2015-07" db="EMBL/GenBank/DDBJ databases">
        <title>Genome sequencing project for genomic taxonomy and phylogenomics of Bacillus-like bacteria.</title>
        <authorList>
            <person name="Liu B."/>
            <person name="Wang J."/>
            <person name="Zhu Y."/>
            <person name="Liu G."/>
            <person name="Chen Q."/>
            <person name="Chen Z."/>
            <person name="Lan J."/>
            <person name="Che J."/>
            <person name="Ge C."/>
            <person name="Shi H."/>
            <person name="Pan Z."/>
            <person name="Liu X."/>
        </authorList>
    </citation>
    <scope>NUCLEOTIDE SEQUENCE [LARGE SCALE GENOMIC DNA]</scope>
    <source>
        <strain evidence="6">FJAT-27997</strain>
    </source>
</reference>
<dbReference type="InterPro" id="IPR017871">
    <property type="entry name" value="ABC_transporter-like_CS"/>
</dbReference>
<keyword evidence="3 5" id="KW-0067">ATP-binding</keyword>
<dbReference type="InterPro" id="IPR003439">
    <property type="entry name" value="ABC_transporter-like_ATP-bd"/>
</dbReference>
<dbReference type="Proteomes" id="UP000037146">
    <property type="component" value="Unassembled WGS sequence"/>
</dbReference>
<dbReference type="RefSeq" id="WP_049679602.1">
    <property type="nucleotide sequence ID" value="NZ_LFZW01000001.1"/>
</dbReference>
<dbReference type="EMBL" id="LFZW01000001">
    <property type="protein sequence ID" value="KMY48282.1"/>
    <property type="molecule type" value="Genomic_DNA"/>
</dbReference>
<dbReference type="InterPro" id="IPR012340">
    <property type="entry name" value="NA-bd_OB-fold"/>
</dbReference>
<proteinExistence type="predicted"/>
<dbReference type="GO" id="GO:0005524">
    <property type="term" value="F:ATP binding"/>
    <property type="evidence" value="ECO:0007669"/>
    <property type="project" value="UniProtKB-KW"/>
</dbReference>
<dbReference type="InterPro" id="IPR003593">
    <property type="entry name" value="AAA+_ATPase"/>
</dbReference>
<dbReference type="SMART" id="SM00382">
    <property type="entry name" value="AAA"/>
    <property type="match status" value="1"/>
</dbReference>
<dbReference type="Gene3D" id="2.40.50.140">
    <property type="entry name" value="Nucleic acid-binding proteins"/>
    <property type="match status" value="1"/>
</dbReference>
<dbReference type="PANTHER" id="PTHR43875:SF1">
    <property type="entry name" value="OSMOPROTECTIVE COMPOUNDS UPTAKE ATP-BINDING PROTEIN GGTA"/>
    <property type="match status" value="1"/>
</dbReference>
<dbReference type="Gene3D" id="3.40.50.300">
    <property type="entry name" value="P-loop containing nucleotide triphosphate hydrolases"/>
    <property type="match status" value="1"/>
</dbReference>
<keyword evidence="2" id="KW-0547">Nucleotide-binding</keyword>
<dbReference type="InterPro" id="IPR040582">
    <property type="entry name" value="OB_MalK-like"/>
</dbReference>
<dbReference type="GO" id="GO:0016887">
    <property type="term" value="F:ATP hydrolysis activity"/>
    <property type="evidence" value="ECO:0007669"/>
    <property type="project" value="InterPro"/>
</dbReference>
<evidence type="ECO:0000256" key="2">
    <source>
        <dbReference type="ARBA" id="ARBA00022741"/>
    </source>
</evidence>
<dbReference type="Pfam" id="PF00005">
    <property type="entry name" value="ABC_tran"/>
    <property type="match status" value="1"/>
</dbReference>
<keyword evidence="1" id="KW-0813">Transport</keyword>
<dbReference type="SUPFAM" id="SSF50331">
    <property type="entry name" value="MOP-like"/>
    <property type="match status" value="1"/>
</dbReference>
<dbReference type="PATRIC" id="fig|1679170.3.peg.181"/>
<dbReference type="InterPro" id="IPR008995">
    <property type="entry name" value="Mo/tungstate-bd_C_term_dom"/>
</dbReference>
<dbReference type="PANTHER" id="PTHR43875">
    <property type="entry name" value="MALTODEXTRIN IMPORT ATP-BINDING PROTEIN MSMX"/>
    <property type="match status" value="1"/>
</dbReference>
<dbReference type="CDD" id="cd03301">
    <property type="entry name" value="ABC_MalK_N"/>
    <property type="match status" value="1"/>
</dbReference>
<dbReference type="SUPFAM" id="SSF52540">
    <property type="entry name" value="P-loop containing nucleoside triphosphate hydrolases"/>
    <property type="match status" value="1"/>
</dbReference>
<protein>
    <submittedName>
        <fullName evidence="5">Sugar ABC transporter ATP-binding protein</fullName>
    </submittedName>
</protein>
<dbReference type="AlphaFoldDB" id="A0A0K9GPT7"/>
<dbReference type="PROSITE" id="PS00211">
    <property type="entry name" value="ABC_TRANSPORTER_1"/>
    <property type="match status" value="1"/>
</dbReference>
<name>A0A0K9GPT7_9BACI</name>
<sequence>MEVQMKDVTMQFNNITAVDRMNVTIEDGELVSMLGPSGCGKSTTLFMLAGLYKPTAGEIFFGDRLVNKIEPEHREIGMVFQNYALYPHLSVLKNIMFPLKMRKVSKGEAEELAREMAKLVQIDHLLDRKPGQLSGGQQQRVAIARALVKKPKILLLDEPLSNLDARLRLEMREEIRRIQQEVKITTIFVTHDQEEAMSISDKILLMKDGKFQQFCPPQEMYDHPENEFVASFLGSPPINLFPASLMDNLKDVSISGTNDVITLSSPLKEGMDPARQVTLGIRPEDFYIETDEKKQGILGKTIMVERIGRDNLLNVEVQNKTVRAIVSPDLRIERGDVVKLGILPERAHLFAVHTGENLLDSKLR</sequence>
<dbReference type="FunFam" id="3.40.50.300:FF:000042">
    <property type="entry name" value="Maltose/maltodextrin ABC transporter, ATP-binding protein"/>
    <property type="match status" value="1"/>
</dbReference>
<accession>A0A0K9GPT7</accession>
<evidence type="ECO:0000313" key="5">
    <source>
        <dbReference type="EMBL" id="KMY48282.1"/>
    </source>
</evidence>